<feature type="domain" description="Nucleoside phosphorylase" evidence="5">
    <location>
        <begin position="5"/>
        <end position="255"/>
    </location>
</feature>
<reference evidence="6" key="2">
    <citation type="submission" date="2020-11" db="EMBL/GenBank/DDBJ databases">
        <authorList>
            <person name="McCartney M.A."/>
            <person name="Auch B."/>
            <person name="Kono T."/>
            <person name="Mallez S."/>
            <person name="Becker A."/>
            <person name="Gohl D.M."/>
            <person name="Silverstein K.A.T."/>
            <person name="Koren S."/>
            <person name="Bechman K.B."/>
            <person name="Herman A."/>
            <person name="Abrahante J.E."/>
            <person name="Garbe J."/>
        </authorList>
    </citation>
    <scope>NUCLEOTIDE SEQUENCE</scope>
    <source>
        <strain evidence="6">Duluth1</strain>
        <tissue evidence="6">Whole animal</tissue>
    </source>
</reference>
<feature type="binding site" evidence="4">
    <location>
        <position position="197"/>
    </location>
    <ligand>
        <name>phosphate</name>
        <dbReference type="ChEBI" id="CHEBI:43474"/>
    </ligand>
</feature>
<dbReference type="InterPro" id="IPR018099">
    <property type="entry name" value="Purine_phosphorylase-2_CS"/>
</dbReference>
<comment type="catalytic activity">
    <reaction evidence="4">
        <text>S-methyl-5'-thioadenosine + phosphate = 5-(methylsulfanyl)-alpha-D-ribose 1-phosphate + adenine</text>
        <dbReference type="Rhea" id="RHEA:11852"/>
        <dbReference type="ChEBI" id="CHEBI:16708"/>
        <dbReference type="ChEBI" id="CHEBI:17509"/>
        <dbReference type="ChEBI" id="CHEBI:43474"/>
        <dbReference type="ChEBI" id="CHEBI:58533"/>
        <dbReference type="EC" id="2.4.2.28"/>
    </reaction>
</comment>
<accession>A0A9D4IHI9</accession>
<dbReference type="OrthoDB" id="431409at2759"/>
<keyword evidence="4" id="KW-0963">Cytoplasm</keyword>
<dbReference type="PROSITE" id="PS01240">
    <property type="entry name" value="PNP_MTAP_2"/>
    <property type="match status" value="1"/>
</dbReference>
<comment type="subcellular location">
    <subcellularLocation>
        <location evidence="4">Cytoplasm</location>
    </subcellularLocation>
    <subcellularLocation>
        <location evidence="4">Nucleus</location>
    </subcellularLocation>
</comment>
<feature type="site" description="Important for substrate specificity" evidence="4">
    <location>
        <position position="178"/>
    </location>
</feature>
<feature type="binding site" evidence="4">
    <location>
        <position position="196"/>
    </location>
    <ligand>
        <name>substrate</name>
    </ligand>
</feature>
<keyword evidence="3 4" id="KW-0660">Purine salvage</keyword>
<keyword evidence="7" id="KW-1185">Reference proteome</keyword>
<protein>
    <recommendedName>
        <fullName evidence="4">S-methyl-5'-thioadenosine phosphorylase</fullName>
        <ecNumber evidence="4">2.4.2.28</ecNumber>
    </recommendedName>
    <alternativeName>
        <fullName evidence="4">5'-methylthioadenosine phosphorylase</fullName>
        <shortName evidence="4">MTA phosphorylase</shortName>
        <shortName evidence="4">MTAP</shortName>
        <shortName evidence="4">MTAPase</shortName>
    </alternativeName>
</protein>
<dbReference type="GO" id="GO:0019509">
    <property type="term" value="P:L-methionine salvage from methylthioadenosine"/>
    <property type="evidence" value="ECO:0007669"/>
    <property type="project" value="UniProtKB-UniRule"/>
</dbReference>
<comment type="pathway">
    <text evidence="4">Amino-acid biosynthesis; L-methionine biosynthesis via salvage pathway; S-methyl-5-thio-alpha-D-ribose 1-phosphate from S-methyl-5'-thioadenosine (phosphorylase route): step 1/1.</text>
</comment>
<feature type="binding site" evidence="4">
    <location>
        <begin position="54"/>
        <end position="55"/>
    </location>
    <ligand>
        <name>phosphate</name>
        <dbReference type="ChEBI" id="CHEBI:43474"/>
    </ligand>
</feature>
<comment type="function">
    <text evidence="4">Catalyzes the reversible phosphorylation of S-methyl-5'-thioadenosine (MTA) to adenine and 5-methylthioribose-1-phosphate. Involved in the breakdown of MTA, a major by-product of polyamine biosynthesis. Responsible for the first step in the methionine salvage pathway after MTA has been generated from S-adenosylmethionine. Has broad substrate specificity with 6-aminopurine nucleosides as preferred substrates.</text>
</comment>
<comment type="similarity">
    <text evidence="4">Belongs to the PNP/MTAP phosphorylase family. MTAP subfamily.</text>
</comment>
<feature type="site" description="Important for substrate specificity" evidence="4">
    <location>
        <position position="233"/>
    </location>
</feature>
<dbReference type="GO" id="GO:0005634">
    <property type="term" value="C:nucleus"/>
    <property type="evidence" value="ECO:0007669"/>
    <property type="project" value="UniProtKB-SubCell"/>
</dbReference>
<keyword evidence="4" id="KW-0539">Nucleus</keyword>
<dbReference type="HAMAP" id="MF_01963">
    <property type="entry name" value="MTAP"/>
    <property type="match status" value="1"/>
</dbReference>
<sequence>MAAIKVGIIGGSGLSNPDILKERTEKQVETPFGKPSDVLLCGKIGDVECVLLSRHGRGHSIMPGHVNYRANIWALKEEGCTHILVTTACGSLQDGIHPGDIVVLDQFIDRTHHRQQTFYDRTEGGPKGICHMSMAEPFCPITSEFIYKTIQELNLNHELNCNAHKTGTMLTIEGPRFSSKAESKMWNSWGAHCINMTTVPEVVLAKEAGICYAAMGLVTDYDSWREDTASVSVESVMNTMAENSKKATRVLLNVIPKLKEFDWTQKLKHNQDVVNGSILLSHSY</sequence>
<keyword evidence="2 4" id="KW-0808">Transferase</keyword>
<evidence type="ECO:0000259" key="5">
    <source>
        <dbReference type="Pfam" id="PF01048"/>
    </source>
</evidence>
<dbReference type="FunFam" id="3.40.50.1580:FF:000012">
    <property type="entry name" value="Probable 6-oxopurine nucleoside phosphorylase"/>
    <property type="match status" value="1"/>
</dbReference>
<dbReference type="PANTHER" id="PTHR42679">
    <property type="entry name" value="S-METHYL-5'-THIOADENOSINE PHOSPHORYLASE"/>
    <property type="match status" value="1"/>
</dbReference>
<dbReference type="Proteomes" id="UP000828390">
    <property type="component" value="Unassembled WGS sequence"/>
</dbReference>
<dbReference type="EMBL" id="JAIWYP010000009">
    <property type="protein sequence ID" value="KAH3775701.1"/>
    <property type="molecule type" value="Genomic_DNA"/>
</dbReference>
<feature type="binding site" evidence="4">
    <location>
        <begin position="220"/>
        <end position="222"/>
    </location>
    <ligand>
        <name>substrate</name>
    </ligand>
</feature>
<evidence type="ECO:0000256" key="2">
    <source>
        <dbReference type="ARBA" id="ARBA00022679"/>
    </source>
</evidence>
<dbReference type="EC" id="2.4.2.28" evidence="4"/>
<name>A0A9D4IHI9_DREPO</name>
<dbReference type="Gene3D" id="3.40.50.1580">
    <property type="entry name" value="Nucleoside phosphorylase domain"/>
    <property type="match status" value="1"/>
</dbReference>
<feature type="binding site" evidence="4">
    <location>
        <begin position="87"/>
        <end position="88"/>
    </location>
    <ligand>
        <name>phosphate</name>
        <dbReference type="ChEBI" id="CHEBI:43474"/>
    </ligand>
</feature>
<organism evidence="6 7">
    <name type="scientific">Dreissena polymorpha</name>
    <name type="common">Zebra mussel</name>
    <name type="synonym">Mytilus polymorpha</name>
    <dbReference type="NCBI Taxonomy" id="45954"/>
    <lineage>
        <taxon>Eukaryota</taxon>
        <taxon>Metazoa</taxon>
        <taxon>Spiralia</taxon>
        <taxon>Lophotrochozoa</taxon>
        <taxon>Mollusca</taxon>
        <taxon>Bivalvia</taxon>
        <taxon>Autobranchia</taxon>
        <taxon>Heteroconchia</taxon>
        <taxon>Euheterodonta</taxon>
        <taxon>Imparidentia</taxon>
        <taxon>Neoheterodontei</taxon>
        <taxon>Myida</taxon>
        <taxon>Dreissenoidea</taxon>
        <taxon>Dreissenidae</taxon>
        <taxon>Dreissena</taxon>
    </lineage>
</organism>
<proteinExistence type="inferred from homology"/>
<dbReference type="AlphaFoldDB" id="A0A9D4IHI9"/>
<evidence type="ECO:0000313" key="7">
    <source>
        <dbReference type="Proteomes" id="UP000828390"/>
    </source>
</evidence>
<evidence type="ECO:0000256" key="4">
    <source>
        <dbReference type="HAMAP-Rule" id="MF_03155"/>
    </source>
</evidence>
<gene>
    <name evidence="6" type="ORF">DPMN_177106</name>
</gene>
<dbReference type="CDD" id="cd09010">
    <property type="entry name" value="MTAP_SsMTAPII_like_MTIP"/>
    <property type="match status" value="1"/>
</dbReference>
<dbReference type="InterPro" id="IPR000845">
    <property type="entry name" value="Nucleoside_phosphorylase_d"/>
</dbReference>
<dbReference type="PANTHER" id="PTHR42679:SF2">
    <property type="entry name" value="S-METHYL-5'-THIOADENOSINE PHOSPHORYLASE"/>
    <property type="match status" value="1"/>
</dbReference>
<feature type="binding site" evidence="4">
    <location>
        <position position="12"/>
    </location>
    <ligand>
        <name>phosphate</name>
        <dbReference type="ChEBI" id="CHEBI:43474"/>
    </ligand>
</feature>
<dbReference type="NCBIfam" id="TIGR01694">
    <property type="entry name" value="MTAP"/>
    <property type="match status" value="1"/>
</dbReference>
<evidence type="ECO:0000313" key="6">
    <source>
        <dbReference type="EMBL" id="KAH3775701.1"/>
    </source>
</evidence>
<dbReference type="GO" id="GO:0005829">
    <property type="term" value="C:cytosol"/>
    <property type="evidence" value="ECO:0007669"/>
    <property type="project" value="TreeGrafter"/>
</dbReference>
<dbReference type="SUPFAM" id="SSF53167">
    <property type="entry name" value="Purine and uridine phosphorylases"/>
    <property type="match status" value="1"/>
</dbReference>
<keyword evidence="1 4" id="KW-0328">Glycosyltransferase</keyword>
<reference evidence="6" key="1">
    <citation type="journal article" date="2019" name="bioRxiv">
        <title>The Genome of the Zebra Mussel, Dreissena polymorpha: A Resource for Invasive Species Research.</title>
        <authorList>
            <person name="McCartney M.A."/>
            <person name="Auch B."/>
            <person name="Kono T."/>
            <person name="Mallez S."/>
            <person name="Zhang Y."/>
            <person name="Obille A."/>
            <person name="Becker A."/>
            <person name="Abrahante J.E."/>
            <person name="Garbe J."/>
            <person name="Badalamenti J.P."/>
            <person name="Herman A."/>
            <person name="Mangelson H."/>
            <person name="Liachko I."/>
            <person name="Sullivan S."/>
            <person name="Sone E.D."/>
            <person name="Koren S."/>
            <person name="Silverstein K.A.T."/>
            <person name="Beckman K.B."/>
            <person name="Gohl D.M."/>
        </authorList>
    </citation>
    <scope>NUCLEOTIDE SEQUENCE</scope>
    <source>
        <strain evidence="6">Duluth1</strain>
        <tissue evidence="6">Whole animal</tissue>
    </source>
</reference>
<dbReference type="GO" id="GO:0017061">
    <property type="term" value="F:S-methyl-5-thioadenosine phosphorylase activity"/>
    <property type="evidence" value="ECO:0007669"/>
    <property type="project" value="UniProtKB-UniRule"/>
</dbReference>
<dbReference type="InterPro" id="IPR035994">
    <property type="entry name" value="Nucleoside_phosphorylase_sf"/>
</dbReference>
<comment type="subunit">
    <text evidence="4">Homotrimer.</text>
</comment>
<comment type="caution">
    <text evidence="6">The sequence shown here is derived from an EMBL/GenBank/DDBJ whole genome shotgun (WGS) entry which is preliminary data.</text>
</comment>
<evidence type="ECO:0000256" key="1">
    <source>
        <dbReference type="ARBA" id="ARBA00022676"/>
    </source>
</evidence>
<dbReference type="InterPro" id="IPR010044">
    <property type="entry name" value="MTAP"/>
</dbReference>
<dbReference type="GO" id="GO:0006166">
    <property type="term" value="P:purine ribonucleoside salvage"/>
    <property type="evidence" value="ECO:0007669"/>
    <property type="project" value="UniProtKB-KW"/>
</dbReference>
<evidence type="ECO:0000256" key="3">
    <source>
        <dbReference type="ARBA" id="ARBA00022726"/>
    </source>
</evidence>
<dbReference type="Pfam" id="PF01048">
    <property type="entry name" value="PNP_UDP_1"/>
    <property type="match status" value="1"/>
</dbReference>